<dbReference type="Gene3D" id="2.60.40.1180">
    <property type="entry name" value="Golgi alpha-mannosidase II"/>
    <property type="match status" value="1"/>
</dbReference>
<dbReference type="Proteomes" id="UP001164305">
    <property type="component" value="Chromosome"/>
</dbReference>
<sequence length="824" mass="90534">MTKAPELVDGSITGENYRITPLTPRVVRLEWSPSGRFEDRPSTFALHRDLPVPDVHVARETNRLLVLTDAFRLEYDEGPFSPSGLRLDVLGGVSTYHSVWRYGQDLSLPADVEARRRGRPERPLDGNLGGAARTVDLADGEIPLEPGVNSAVGYAVIDDSGSMVFEDGRLVARDAEDGALDLYVFAAGRDHVAAVRDYFAISGAQPLLPRWALGNWWSRYHRYSEASYLGLLDRFDEAGIPFSVAVIDMDWHLVDDVDPAHGSGWTGYTWNRELFPDPARFQRELHERGLHVTLNDHPADGVRAFEEPYEAMCRALGREADGTPVVFDPTDPEFMRASMEVLHRGLEELGTDFWWIDWQSGPTSNVPGVDPLWVLNHAHFTDNERQAAAHGDRGLTFSRYAGPGSHRYPVGFSGDSIISWDSLAFQPRFTASGANIGYGWWSHDIGGHMGGVRDDELAMRWVQFGVFSPIMRLHSSNSPFGGKEPWRFTEPARGVMREQLRLRHRLVPYLHTMNRRAHVEGRSLVEPVYFEDTSPGAYAQRDEYLFGSELLVAPIVRPAAADVARGRADVHLPAGRWVDAFTGWAYTGGRSVRMFRDAASIPVLVRAGGIVPLVAEGEDLDASRNPRALELWVGAGADGDFTLCEEPEGEVAAPEDWIATRIVLDATDGALRIELPERSPVGEDGARRWSLRLLGFDPAAFGDLVADGAEVSVRPAERGTLLVEVVPTTVADTGARVLELRSAGFASTGTNEVAPALEELLNGAQVGYLLKERIQHAVTEHGVGALSSIGSFGAGPSPFTQKPEDYDRPSEELIAAVAEVLTAQ</sequence>
<dbReference type="CDD" id="cd06595">
    <property type="entry name" value="GH31_u1"/>
    <property type="match status" value="1"/>
</dbReference>
<dbReference type="InterPro" id="IPR000322">
    <property type="entry name" value="Glyco_hydro_31_TIM"/>
</dbReference>
<dbReference type="SUPFAM" id="SSF51445">
    <property type="entry name" value="(Trans)glycosidases"/>
    <property type="match status" value="1"/>
</dbReference>
<proteinExistence type="inferred from homology"/>
<evidence type="ECO:0000313" key="5">
    <source>
        <dbReference type="EMBL" id="UYG17556.1"/>
    </source>
</evidence>
<feature type="domain" description="Glycoside hydrolase family 31 TIM barrel" evidence="3">
    <location>
        <begin position="206"/>
        <end position="513"/>
    </location>
</feature>
<accession>A0ABY6G2W5</accession>
<evidence type="ECO:0000259" key="4">
    <source>
        <dbReference type="Pfam" id="PF21365"/>
    </source>
</evidence>
<dbReference type="InterPro" id="IPR048395">
    <property type="entry name" value="Glyco_hydro_31_C"/>
</dbReference>
<dbReference type="SUPFAM" id="SSF51011">
    <property type="entry name" value="Glycosyl hydrolase domain"/>
    <property type="match status" value="1"/>
</dbReference>
<dbReference type="Pfam" id="PF01055">
    <property type="entry name" value="Glyco_hydro_31_2nd"/>
    <property type="match status" value="1"/>
</dbReference>
<organism evidence="5 6">
    <name type="scientific">Brachybacterium huguangmaarense</name>
    <dbReference type="NCBI Taxonomy" id="1652028"/>
    <lineage>
        <taxon>Bacteria</taxon>
        <taxon>Bacillati</taxon>
        <taxon>Actinomycetota</taxon>
        <taxon>Actinomycetes</taxon>
        <taxon>Micrococcales</taxon>
        <taxon>Dermabacteraceae</taxon>
        <taxon>Brachybacterium</taxon>
    </lineage>
</organism>
<evidence type="ECO:0000256" key="2">
    <source>
        <dbReference type="RuleBase" id="RU361185"/>
    </source>
</evidence>
<keyword evidence="6" id="KW-1185">Reference proteome</keyword>
<name>A0ABY6G2W5_9MICO</name>
<dbReference type="InterPro" id="IPR013780">
    <property type="entry name" value="Glyco_hydro_b"/>
</dbReference>
<feature type="domain" description="Glycosyl hydrolase family 31 C-terminal" evidence="4">
    <location>
        <begin position="522"/>
        <end position="611"/>
    </location>
</feature>
<evidence type="ECO:0000259" key="3">
    <source>
        <dbReference type="Pfam" id="PF01055"/>
    </source>
</evidence>
<dbReference type="EMBL" id="CP107020">
    <property type="protein sequence ID" value="UYG17556.1"/>
    <property type="molecule type" value="Genomic_DNA"/>
</dbReference>
<keyword evidence="2 5" id="KW-0378">Hydrolase</keyword>
<dbReference type="PANTHER" id="PTHR22762">
    <property type="entry name" value="ALPHA-GLUCOSIDASE"/>
    <property type="match status" value="1"/>
</dbReference>
<protein>
    <submittedName>
        <fullName evidence="5">Glycoside hydrolase</fullName>
    </submittedName>
</protein>
<comment type="similarity">
    <text evidence="1 2">Belongs to the glycosyl hydrolase 31 family.</text>
</comment>
<gene>
    <name evidence="5" type="ORF">BRM3_03750</name>
</gene>
<dbReference type="Gene3D" id="3.20.20.80">
    <property type="entry name" value="Glycosidases"/>
    <property type="match status" value="1"/>
</dbReference>
<keyword evidence="2" id="KW-0326">Glycosidase</keyword>
<evidence type="ECO:0000313" key="6">
    <source>
        <dbReference type="Proteomes" id="UP001164305"/>
    </source>
</evidence>
<evidence type="ECO:0000256" key="1">
    <source>
        <dbReference type="ARBA" id="ARBA00007806"/>
    </source>
</evidence>
<dbReference type="Pfam" id="PF21365">
    <property type="entry name" value="Glyco_hydro_31_3rd"/>
    <property type="match status" value="1"/>
</dbReference>
<dbReference type="GO" id="GO:0016787">
    <property type="term" value="F:hydrolase activity"/>
    <property type="evidence" value="ECO:0007669"/>
    <property type="project" value="UniProtKB-KW"/>
</dbReference>
<reference evidence="5" key="1">
    <citation type="submission" date="2022-10" db="EMBL/GenBank/DDBJ databases">
        <title>Whole-Genome Sequencing of Brachybacterium huguangmaarense BRM-3, Isolated from Betula schmidtii.</title>
        <authorList>
            <person name="Haam D."/>
        </authorList>
    </citation>
    <scope>NUCLEOTIDE SEQUENCE</scope>
    <source>
        <strain evidence="5">BRM-3</strain>
    </source>
</reference>
<dbReference type="InterPro" id="IPR017853">
    <property type="entry name" value="GH"/>
</dbReference>
<dbReference type="RefSeq" id="WP_263594765.1">
    <property type="nucleotide sequence ID" value="NZ_CP107020.1"/>
</dbReference>
<dbReference type="PANTHER" id="PTHR22762:SF89">
    <property type="entry name" value="ALPHA-XYLOSIDASE"/>
    <property type="match status" value="1"/>
</dbReference>